<accession>A0A6I1EQV1</accession>
<evidence type="ECO:0008006" key="3">
    <source>
        <dbReference type="Google" id="ProtNLM"/>
    </source>
</evidence>
<evidence type="ECO:0000313" key="1">
    <source>
        <dbReference type="EMBL" id="KAB7662936.1"/>
    </source>
</evidence>
<gene>
    <name evidence="1" type="ORF">GBM95_01160</name>
</gene>
<protein>
    <recommendedName>
        <fullName evidence="3">Lipoprotein</fullName>
    </recommendedName>
</protein>
<dbReference type="RefSeq" id="WP_152157414.1">
    <property type="nucleotide sequence ID" value="NZ_WEHX01000003.1"/>
</dbReference>
<organism evidence="1 2">
    <name type="scientific">Sutterella seckii</name>
    <dbReference type="NCBI Taxonomy" id="1944635"/>
    <lineage>
        <taxon>Bacteria</taxon>
        <taxon>Pseudomonadati</taxon>
        <taxon>Pseudomonadota</taxon>
        <taxon>Betaproteobacteria</taxon>
        <taxon>Burkholderiales</taxon>
        <taxon>Sutterellaceae</taxon>
        <taxon>Sutterella</taxon>
    </lineage>
</organism>
<comment type="caution">
    <text evidence="1">The sequence shown here is derived from an EMBL/GenBank/DDBJ whole genome shotgun (WGS) entry which is preliminary data.</text>
</comment>
<evidence type="ECO:0000313" key="2">
    <source>
        <dbReference type="Proteomes" id="UP000430564"/>
    </source>
</evidence>
<name>A0A6I1EQV1_9BURK</name>
<reference evidence="1 2" key="1">
    <citation type="submission" date="2019-10" db="EMBL/GenBank/DDBJ databases">
        <title>Genome diversity of Sutterella seckii.</title>
        <authorList>
            <person name="Chaplin A.V."/>
            <person name="Sokolova S.R."/>
            <person name="Mosin K.A."/>
            <person name="Ivanova E.L."/>
            <person name="Kochetkova T.O."/>
            <person name="Goltsov A.Y."/>
            <person name="Trofimov D.Y."/>
            <person name="Efimov B.A."/>
        </authorList>
    </citation>
    <scope>NUCLEOTIDE SEQUENCE [LARGE SCALE GENOMIC DNA]</scope>
    <source>
        <strain evidence="1 2">ASD393</strain>
    </source>
</reference>
<sequence length="152" mass="16887">MRSLLFTGTVLALTLLSGCTTYVQVSSDPEGAMISSAEGSTTYGRAPVSIPFDKDALEASGGRIPGFIATWPSGARAESENPYTVMDFRYGAQIELKRPENAPGLDEDLKFALGRAQERARAAEAERDRMRLYMDNTWFWGPRFVPGFYYWP</sequence>
<proteinExistence type="predicted"/>
<dbReference type="Proteomes" id="UP000430564">
    <property type="component" value="Unassembled WGS sequence"/>
</dbReference>
<dbReference type="EMBL" id="WEHX01000003">
    <property type="protein sequence ID" value="KAB7662936.1"/>
    <property type="molecule type" value="Genomic_DNA"/>
</dbReference>
<dbReference type="OrthoDB" id="9156213at2"/>
<dbReference type="AlphaFoldDB" id="A0A6I1EQV1"/>
<dbReference type="PROSITE" id="PS51257">
    <property type="entry name" value="PROKAR_LIPOPROTEIN"/>
    <property type="match status" value="1"/>
</dbReference>